<dbReference type="RefSeq" id="WP_038090148.1">
    <property type="nucleotide sequence ID" value="NZ_JMIR01000021.1"/>
</dbReference>
<protein>
    <submittedName>
        <fullName evidence="1">Uncharacterized protein</fullName>
    </submittedName>
</protein>
<dbReference type="STRING" id="1157490.EL26_15080"/>
<dbReference type="OrthoDB" id="2380855at2"/>
<organism evidence="1 2">
    <name type="scientific">Tumebacillus flagellatus</name>
    <dbReference type="NCBI Taxonomy" id="1157490"/>
    <lineage>
        <taxon>Bacteria</taxon>
        <taxon>Bacillati</taxon>
        <taxon>Bacillota</taxon>
        <taxon>Bacilli</taxon>
        <taxon>Bacillales</taxon>
        <taxon>Alicyclobacillaceae</taxon>
        <taxon>Tumebacillus</taxon>
    </lineage>
</organism>
<evidence type="ECO:0000313" key="1">
    <source>
        <dbReference type="EMBL" id="KEO82555.1"/>
    </source>
</evidence>
<comment type="caution">
    <text evidence="1">The sequence shown here is derived from an EMBL/GenBank/DDBJ whole genome shotgun (WGS) entry which is preliminary data.</text>
</comment>
<dbReference type="EMBL" id="JMIR01000021">
    <property type="protein sequence ID" value="KEO82555.1"/>
    <property type="molecule type" value="Genomic_DNA"/>
</dbReference>
<dbReference type="Proteomes" id="UP000027931">
    <property type="component" value="Unassembled WGS sequence"/>
</dbReference>
<proteinExistence type="predicted"/>
<dbReference type="eggNOG" id="ENOG50334D6">
    <property type="taxonomic scope" value="Bacteria"/>
</dbReference>
<sequence>MSENLSPDLSQYKGILVIHLVDAVTYGPPGLASGVRVEVEGVLKKPLRKPNGMWVFTEVPPGSRRVTVKGGSYHGQTFTVTPEALDPKYPVVIAPLSPLPSYPFPDGTTLIRASVQEPGGRRLSGVPVRARVVTAACARARLAKEAGEGAQELSLARVAGRLQAGERLWLPGESLVISDVGDDNRSLRLQQPLANAYKKQALLLPCAETASDERGEVVLWFGNCRSASFDVEIEVLQGTSERKEVRVEEGRTTQVGFIVIEP</sequence>
<accession>A0A074LPZ3</accession>
<gene>
    <name evidence="1" type="ORF">EL26_15080</name>
</gene>
<keyword evidence="2" id="KW-1185">Reference proteome</keyword>
<reference evidence="1 2" key="1">
    <citation type="journal article" date="2013" name="Int. J. Syst. Evol. Microbiol.">
        <title>Tumebacillus flagellatus sp. nov., an alpha-amylase/pullulanase-producing bacterium isolated from cassava wastewater.</title>
        <authorList>
            <person name="Wang Q."/>
            <person name="Xie N."/>
            <person name="Qin Y."/>
            <person name="Shen N."/>
            <person name="Zhu J."/>
            <person name="Mi H."/>
            <person name="Huang R."/>
        </authorList>
    </citation>
    <scope>NUCLEOTIDE SEQUENCE [LARGE SCALE GENOMIC DNA]</scope>
    <source>
        <strain evidence="1 2">GST4</strain>
    </source>
</reference>
<evidence type="ECO:0000313" key="2">
    <source>
        <dbReference type="Proteomes" id="UP000027931"/>
    </source>
</evidence>
<dbReference type="AlphaFoldDB" id="A0A074LPZ3"/>
<name>A0A074LPZ3_9BACL</name>